<dbReference type="Proteomes" id="UP000248039">
    <property type="component" value="Unassembled WGS sequence"/>
</dbReference>
<dbReference type="Gene3D" id="3.30.565.10">
    <property type="entry name" value="Histidine kinase-like ATPase, C-terminal domain"/>
    <property type="match status" value="1"/>
</dbReference>
<dbReference type="RefSeq" id="WP_110672471.1">
    <property type="nucleotide sequence ID" value="NZ_PYBW01000110.1"/>
</dbReference>
<dbReference type="EMBL" id="PYBW01000110">
    <property type="protein sequence ID" value="PYC71651.1"/>
    <property type="molecule type" value="Genomic_DNA"/>
</dbReference>
<dbReference type="OrthoDB" id="4251531at2"/>
<dbReference type="InterPro" id="IPR003594">
    <property type="entry name" value="HATPase_dom"/>
</dbReference>
<keyword evidence="3" id="KW-0067">ATP-binding</keyword>
<gene>
    <name evidence="3" type="ORF">C7C46_26570</name>
</gene>
<keyword evidence="4" id="KW-1185">Reference proteome</keyword>
<comment type="caution">
    <text evidence="3">The sequence shown here is derived from an EMBL/GenBank/DDBJ whole genome shotgun (WGS) entry which is preliminary data.</text>
</comment>
<protein>
    <submittedName>
        <fullName evidence="3">ATP-binding protein</fullName>
    </submittedName>
</protein>
<dbReference type="PANTHER" id="PTHR35526">
    <property type="entry name" value="ANTI-SIGMA-F FACTOR RSBW-RELATED"/>
    <property type="match status" value="1"/>
</dbReference>
<dbReference type="SUPFAM" id="SSF55874">
    <property type="entry name" value="ATPase domain of HSP90 chaperone/DNA topoisomerase II/histidine kinase"/>
    <property type="match status" value="1"/>
</dbReference>
<dbReference type="InterPro" id="IPR036890">
    <property type="entry name" value="HATPase_C_sf"/>
</dbReference>
<keyword evidence="1" id="KW-0418">Kinase</keyword>
<dbReference type="GO" id="GO:0004674">
    <property type="term" value="F:protein serine/threonine kinase activity"/>
    <property type="evidence" value="ECO:0007669"/>
    <property type="project" value="UniProtKB-KW"/>
</dbReference>
<dbReference type="GO" id="GO:0005524">
    <property type="term" value="F:ATP binding"/>
    <property type="evidence" value="ECO:0007669"/>
    <property type="project" value="UniProtKB-KW"/>
</dbReference>
<sequence length="138" mass="14988">MPGIEIPAIPRSWRFPAQLASVPRVRRAIFDALPKPCPPQLSYELRLLASELATNAIKYGASAGEDETIELVFWTADGYYWLAVSDPGEGWPRLRTSDGEASGGRGLVLVEALSEVWGVAPRAVRGKAVVAGVRRTGW</sequence>
<evidence type="ECO:0000313" key="4">
    <source>
        <dbReference type="Proteomes" id="UP000248039"/>
    </source>
</evidence>
<keyword evidence="3" id="KW-0547">Nucleotide-binding</keyword>
<dbReference type="Pfam" id="PF13581">
    <property type="entry name" value="HATPase_c_2"/>
    <property type="match status" value="1"/>
</dbReference>
<name>A0A2V4N9U4_9ACTN</name>
<proteinExistence type="predicted"/>
<dbReference type="AlphaFoldDB" id="A0A2V4N9U4"/>
<keyword evidence="1" id="KW-0808">Transferase</keyword>
<feature type="domain" description="Histidine kinase/HSP90-like ATPase" evidence="2">
    <location>
        <begin position="15"/>
        <end position="115"/>
    </location>
</feature>
<keyword evidence="1" id="KW-0723">Serine/threonine-protein kinase</keyword>
<evidence type="ECO:0000313" key="3">
    <source>
        <dbReference type="EMBL" id="PYC71651.1"/>
    </source>
</evidence>
<accession>A0A2V4N9U4</accession>
<reference evidence="3 4" key="1">
    <citation type="submission" date="2018-03" db="EMBL/GenBank/DDBJ databases">
        <title>Bioinformatic expansion and discovery of thiopeptide antibiotics.</title>
        <authorList>
            <person name="Schwalen C.J."/>
            <person name="Hudson G.A."/>
            <person name="Mitchell D.A."/>
        </authorList>
    </citation>
    <scope>NUCLEOTIDE SEQUENCE [LARGE SCALE GENOMIC DNA]</scope>
    <source>
        <strain evidence="3 4">ATCC 21389</strain>
    </source>
</reference>
<dbReference type="InterPro" id="IPR050267">
    <property type="entry name" value="Anti-sigma-factor_SerPK"/>
</dbReference>
<evidence type="ECO:0000259" key="2">
    <source>
        <dbReference type="Pfam" id="PF13581"/>
    </source>
</evidence>
<dbReference type="CDD" id="cd16936">
    <property type="entry name" value="HATPase_RsbW-like"/>
    <property type="match status" value="1"/>
</dbReference>
<evidence type="ECO:0000256" key="1">
    <source>
        <dbReference type="ARBA" id="ARBA00022527"/>
    </source>
</evidence>
<organism evidence="3 4">
    <name type="scientific">Streptomyces tateyamensis</name>
    <dbReference type="NCBI Taxonomy" id="565073"/>
    <lineage>
        <taxon>Bacteria</taxon>
        <taxon>Bacillati</taxon>
        <taxon>Actinomycetota</taxon>
        <taxon>Actinomycetes</taxon>
        <taxon>Kitasatosporales</taxon>
        <taxon>Streptomycetaceae</taxon>
        <taxon>Streptomyces</taxon>
    </lineage>
</organism>
<dbReference type="PANTHER" id="PTHR35526:SF3">
    <property type="entry name" value="ANTI-SIGMA-F FACTOR RSBW"/>
    <property type="match status" value="1"/>
</dbReference>